<accession>A0A1F5UNC4</accession>
<dbReference type="Pfam" id="PF14588">
    <property type="entry name" value="YjgF_endoribonc"/>
    <property type="match status" value="1"/>
</dbReference>
<dbReference type="InterPro" id="IPR035959">
    <property type="entry name" value="RutC-like_sf"/>
</dbReference>
<reference evidence="2 3" key="1">
    <citation type="journal article" date="2016" name="Nat. Commun.">
        <title>Thousands of microbial genomes shed light on interconnected biogeochemical processes in an aquifer system.</title>
        <authorList>
            <person name="Anantharaman K."/>
            <person name="Brown C.T."/>
            <person name="Hug L.A."/>
            <person name="Sharon I."/>
            <person name="Castelle C.J."/>
            <person name="Probst A.J."/>
            <person name="Thomas B.C."/>
            <person name="Singh A."/>
            <person name="Wilkins M.J."/>
            <person name="Karaoz U."/>
            <person name="Brodie E.L."/>
            <person name="Williams K.H."/>
            <person name="Hubbard S.S."/>
            <person name="Banfield J.F."/>
        </authorList>
    </citation>
    <scope>NUCLEOTIDE SEQUENCE [LARGE SCALE GENOMIC DNA]</scope>
    <source>
        <strain evidence="3">RBG_16_55_9</strain>
    </source>
</reference>
<comment type="caution">
    <text evidence="2">The sequence shown here is derived from an EMBL/GenBank/DDBJ whole genome shotgun (WGS) entry which is preliminary data.</text>
</comment>
<evidence type="ECO:0000313" key="3">
    <source>
        <dbReference type="Proteomes" id="UP000179157"/>
    </source>
</evidence>
<dbReference type="PANTHER" id="PTHR43760:SF1">
    <property type="entry name" value="ENDORIBONUCLEASE L-PSP_CHORISMATE MUTASE-LIKE DOMAIN-CONTAINING PROTEIN"/>
    <property type="match status" value="1"/>
</dbReference>
<dbReference type="AlphaFoldDB" id="A0A1F5UNC4"/>
<dbReference type="Proteomes" id="UP000179157">
    <property type="component" value="Unassembled WGS sequence"/>
</dbReference>
<proteinExistence type="predicted"/>
<dbReference type="SUPFAM" id="SSF55298">
    <property type="entry name" value="YjgF-like"/>
    <property type="match status" value="1"/>
</dbReference>
<sequence length="161" mass="17201">MASVEEKLKELGLELSEAPKPVAAYIPAKQVGELVFISGQLPFRNGQLMYVGKVGAERTQQEGFQAAELCAINALAIAKSVAGSLEKVREIVQVRGFVNCTPDFTHQPEVINGASELLVKLFGDSGRHARAAVGASSLPRNATVEVEMIVRMTSKEIGHVG</sequence>
<name>A0A1F5UNC4_FRAXR</name>
<dbReference type="PANTHER" id="PTHR43760">
    <property type="entry name" value="ENDORIBONUCLEASE-RELATED"/>
    <property type="match status" value="1"/>
</dbReference>
<dbReference type="Gene3D" id="3.30.1330.40">
    <property type="entry name" value="RutC-like"/>
    <property type="match status" value="1"/>
</dbReference>
<dbReference type="CDD" id="cd02199">
    <property type="entry name" value="YjgF_YER057c_UK114_like_1"/>
    <property type="match status" value="1"/>
</dbReference>
<gene>
    <name evidence="2" type="ORF">A2Z21_10060</name>
</gene>
<dbReference type="STRING" id="1817864.A2Z21_10060"/>
<evidence type="ECO:0000259" key="1">
    <source>
        <dbReference type="Pfam" id="PF14588"/>
    </source>
</evidence>
<evidence type="ECO:0000313" key="2">
    <source>
        <dbReference type="EMBL" id="OGF52654.1"/>
    </source>
</evidence>
<dbReference type="EMBL" id="MFGX01000132">
    <property type="protein sequence ID" value="OGF52654.1"/>
    <property type="molecule type" value="Genomic_DNA"/>
</dbReference>
<dbReference type="InterPro" id="IPR013813">
    <property type="entry name" value="Endoribo_LPSP/chorism_mut-like"/>
</dbReference>
<protein>
    <recommendedName>
        <fullName evidence="1">Endoribonuclease L-PSP/chorismate mutase-like domain-containing protein</fullName>
    </recommendedName>
</protein>
<feature type="domain" description="Endoribonuclease L-PSP/chorismate mutase-like" evidence="1">
    <location>
        <begin position="6"/>
        <end position="146"/>
    </location>
</feature>
<organism evidence="2 3">
    <name type="scientific">Fraserbacteria sp. (strain RBG_16_55_9)</name>
    <dbReference type="NCBI Taxonomy" id="1817864"/>
    <lineage>
        <taxon>Bacteria</taxon>
        <taxon>Candidatus Fraseribacteriota</taxon>
    </lineage>
</organism>